<evidence type="ECO:0000313" key="1">
    <source>
        <dbReference type="EMBL" id="MDC4247621.1"/>
    </source>
</evidence>
<proteinExistence type="predicted"/>
<comment type="caution">
    <text evidence="1">The sequence shown here is derived from an EMBL/GenBank/DDBJ whole genome shotgun (WGS) entry which is preliminary data.</text>
</comment>
<dbReference type="AlphaFoldDB" id="A0A9X4B3P5"/>
<protein>
    <submittedName>
        <fullName evidence="1">Uncharacterized protein</fullName>
    </submittedName>
</protein>
<dbReference type="Proteomes" id="UP001141166">
    <property type="component" value="Unassembled WGS sequence"/>
</dbReference>
<reference evidence="1" key="1">
    <citation type="submission" date="2022-05" db="EMBL/GenBank/DDBJ databases">
        <title>Draft genome sequences of Clostridium perfringens strains isolated from Peru.</title>
        <authorList>
            <person name="Hurtado R."/>
            <person name="Lima L."/>
            <person name="Sousa T."/>
            <person name="Jaiswal A.K."/>
            <person name="Tiwari S."/>
            <person name="Maturrano L."/>
            <person name="Brenig B."/>
            <person name="Azevedo V."/>
        </authorList>
    </citation>
    <scope>NUCLEOTIDE SEQUENCE</scope>
    <source>
        <strain evidence="1">CP4</strain>
    </source>
</reference>
<gene>
    <name evidence="1" type="ORF">M3X98_06075</name>
</gene>
<dbReference type="RefSeq" id="WP_272471350.1">
    <property type="nucleotide sequence ID" value="NZ_JAMWMK010000007.1"/>
</dbReference>
<name>A0A9X4B3P5_ENTFC</name>
<organism evidence="1 2">
    <name type="scientific">Enterococcus faecium</name>
    <name type="common">Streptococcus faecium</name>
    <dbReference type="NCBI Taxonomy" id="1352"/>
    <lineage>
        <taxon>Bacteria</taxon>
        <taxon>Bacillati</taxon>
        <taxon>Bacillota</taxon>
        <taxon>Bacilli</taxon>
        <taxon>Lactobacillales</taxon>
        <taxon>Enterococcaceae</taxon>
        <taxon>Enterococcus</taxon>
    </lineage>
</organism>
<accession>A0A9X4B3P5</accession>
<dbReference type="EMBL" id="JAMWMK010000007">
    <property type="protein sequence ID" value="MDC4247621.1"/>
    <property type="molecule type" value="Genomic_DNA"/>
</dbReference>
<evidence type="ECO:0000313" key="2">
    <source>
        <dbReference type="Proteomes" id="UP001141166"/>
    </source>
</evidence>
<sequence>MIDANQIQKQKDEMFRLEVQVIPFLNQFEVLDCSVIGEELEYVLILETAENVKKLNEFLCFMNHWAIVPEHYAPAMCEFLEYCRMEDAGALDLAYLVYNYLNINTEYLWFGTAERKWLVH</sequence>